<sequence length="79" mass="8797">MKTTKYCGNQILPLLYSVLIAAGSLLIVAAVVMCCVCKKQRKTVQTQEEDRTDSASCKPTTRRTKSESDAVYENVPKKR</sequence>
<keyword evidence="2" id="KW-0472">Membrane</keyword>
<reference evidence="3 4" key="1">
    <citation type="submission" date="2020-04" db="EMBL/GenBank/DDBJ databases">
        <title>Chromosome-level genome assembly of a cyprinid fish Onychostoma macrolepis by integration of Nanopore Sequencing, Bionano and Hi-C technology.</title>
        <authorList>
            <person name="Wang D."/>
        </authorList>
    </citation>
    <scope>NUCLEOTIDE SEQUENCE [LARGE SCALE GENOMIC DNA]</scope>
    <source>
        <strain evidence="3">SWU-2019</strain>
        <tissue evidence="3">Muscle</tissue>
    </source>
</reference>
<organism evidence="3 4">
    <name type="scientific">Onychostoma macrolepis</name>
    <dbReference type="NCBI Taxonomy" id="369639"/>
    <lineage>
        <taxon>Eukaryota</taxon>
        <taxon>Metazoa</taxon>
        <taxon>Chordata</taxon>
        <taxon>Craniata</taxon>
        <taxon>Vertebrata</taxon>
        <taxon>Euteleostomi</taxon>
        <taxon>Actinopterygii</taxon>
        <taxon>Neopterygii</taxon>
        <taxon>Teleostei</taxon>
        <taxon>Ostariophysi</taxon>
        <taxon>Cypriniformes</taxon>
        <taxon>Cyprinidae</taxon>
        <taxon>Acrossocheilinae</taxon>
        <taxon>Onychostoma</taxon>
    </lineage>
</organism>
<evidence type="ECO:0000256" key="2">
    <source>
        <dbReference type="SAM" id="Phobius"/>
    </source>
</evidence>
<dbReference type="EMBL" id="JAAMOB010000022">
    <property type="protein sequence ID" value="KAF4098072.1"/>
    <property type="molecule type" value="Genomic_DNA"/>
</dbReference>
<feature type="region of interest" description="Disordered" evidence="1">
    <location>
        <begin position="42"/>
        <end position="79"/>
    </location>
</feature>
<keyword evidence="2" id="KW-0812">Transmembrane</keyword>
<protein>
    <submittedName>
        <fullName evidence="3">Uncharacterized protein</fullName>
    </submittedName>
</protein>
<accession>A0A7J6BWP1</accession>
<dbReference type="Proteomes" id="UP000579812">
    <property type="component" value="Unassembled WGS sequence"/>
</dbReference>
<name>A0A7J6BWP1_9TELE</name>
<dbReference type="AlphaFoldDB" id="A0A7J6BWP1"/>
<gene>
    <name evidence="3" type="ORF">G5714_022080</name>
</gene>
<keyword evidence="4" id="KW-1185">Reference proteome</keyword>
<keyword evidence="2" id="KW-1133">Transmembrane helix</keyword>
<proteinExistence type="predicted"/>
<evidence type="ECO:0000313" key="3">
    <source>
        <dbReference type="EMBL" id="KAF4098072.1"/>
    </source>
</evidence>
<comment type="caution">
    <text evidence="3">The sequence shown here is derived from an EMBL/GenBank/DDBJ whole genome shotgun (WGS) entry which is preliminary data.</text>
</comment>
<evidence type="ECO:0000313" key="4">
    <source>
        <dbReference type="Proteomes" id="UP000579812"/>
    </source>
</evidence>
<feature type="transmembrane region" description="Helical" evidence="2">
    <location>
        <begin position="14"/>
        <end position="37"/>
    </location>
</feature>
<evidence type="ECO:0000256" key="1">
    <source>
        <dbReference type="SAM" id="MobiDB-lite"/>
    </source>
</evidence>